<gene>
    <name evidence="2" type="ORF">FGO68_gene9436</name>
</gene>
<evidence type="ECO:0000256" key="1">
    <source>
        <dbReference type="SAM" id="MobiDB-lite"/>
    </source>
</evidence>
<name>A0A8J8SX59_HALGN</name>
<comment type="caution">
    <text evidence="2">The sequence shown here is derived from an EMBL/GenBank/DDBJ whole genome shotgun (WGS) entry which is preliminary data.</text>
</comment>
<feature type="region of interest" description="Disordered" evidence="1">
    <location>
        <begin position="35"/>
        <end position="55"/>
    </location>
</feature>
<evidence type="ECO:0000313" key="2">
    <source>
        <dbReference type="EMBL" id="TNV73578.1"/>
    </source>
</evidence>
<dbReference type="AlphaFoldDB" id="A0A8J8SX59"/>
<protein>
    <submittedName>
        <fullName evidence="2">Uncharacterized protein</fullName>
    </submittedName>
</protein>
<accession>A0A8J8SX59</accession>
<dbReference type="EMBL" id="RRYP01018578">
    <property type="protein sequence ID" value="TNV73578.1"/>
    <property type="molecule type" value="Genomic_DNA"/>
</dbReference>
<dbReference type="Proteomes" id="UP000785679">
    <property type="component" value="Unassembled WGS sequence"/>
</dbReference>
<proteinExistence type="predicted"/>
<reference evidence="2" key="1">
    <citation type="submission" date="2019-06" db="EMBL/GenBank/DDBJ databases">
        <authorList>
            <person name="Zheng W."/>
        </authorList>
    </citation>
    <scope>NUCLEOTIDE SEQUENCE</scope>
    <source>
        <strain evidence="2">QDHG01</strain>
    </source>
</reference>
<sequence length="87" mass="9477">MNGLSSFSSLQQVLFRDLAQLMSSVVLQQSITESMPSKIMSRKTKPCSGTGISKSPPTLLMTVALQGQGFRSEMLQPSGRMLREQGI</sequence>
<evidence type="ECO:0000313" key="3">
    <source>
        <dbReference type="Proteomes" id="UP000785679"/>
    </source>
</evidence>
<organism evidence="2 3">
    <name type="scientific">Halteria grandinella</name>
    <dbReference type="NCBI Taxonomy" id="5974"/>
    <lineage>
        <taxon>Eukaryota</taxon>
        <taxon>Sar</taxon>
        <taxon>Alveolata</taxon>
        <taxon>Ciliophora</taxon>
        <taxon>Intramacronucleata</taxon>
        <taxon>Spirotrichea</taxon>
        <taxon>Stichotrichia</taxon>
        <taxon>Sporadotrichida</taxon>
        <taxon>Halteriidae</taxon>
        <taxon>Halteria</taxon>
    </lineage>
</organism>
<keyword evidence="3" id="KW-1185">Reference proteome</keyword>